<reference evidence="4" key="1">
    <citation type="journal article" date="2019" name="Microbiol. Resour. Announc.">
        <title>Draft Genomic Sequences of Streptomyces misionensis and Streptomyces albidoflavus, bacteria applied for phytopathogen biocontrol.</title>
        <authorList>
            <person name="Pylro V."/>
            <person name="Dias A."/>
            <person name="Andreote F."/>
            <person name="Varani A."/>
            <person name="Andreote C."/>
            <person name="Bernardo E."/>
            <person name="Martins T."/>
        </authorList>
    </citation>
    <scope>NUCLEOTIDE SEQUENCE [LARGE SCALE GENOMIC DNA]</scope>
    <source>
        <strain evidence="4">66</strain>
    </source>
</reference>
<keyword evidence="3" id="KW-0732">Signal</keyword>
<protein>
    <submittedName>
        <fullName evidence="4">Uncharacterized protein</fullName>
    </submittedName>
</protein>
<organism evidence="4 5">
    <name type="scientific">Streptomyces misionensis</name>
    <dbReference type="NCBI Taxonomy" id="67331"/>
    <lineage>
        <taxon>Bacteria</taxon>
        <taxon>Bacillati</taxon>
        <taxon>Actinomycetota</taxon>
        <taxon>Actinomycetes</taxon>
        <taxon>Kitasatosporales</taxon>
        <taxon>Streptomycetaceae</taxon>
        <taxon>Streptomyces</taxon>
    </lineage>
</organism>
<name>A0A5C6JWT3_9ACTN</name>
<accession>A0A5C6JWT3</accession>
<comment type="caution">
    <text evidence="4">The sequence shown here is derived from an EMBL/GenBank/DDBJ whole genome shotgun (WGS) entry which is preliminary data.</text>
</comment>
<keyword evidence="2" id="KW-0812">Transmembrane</keyword>
<evidence type="ECO:0000313" key="4">
    <source>
        <dbReference type="EMBL" id="TWV53715.1"/>
    </source>
</evidence>
<feature type="transmembrane region" description="Helical" evidence="2">
    <location>
        <begin position="63"/>
        <end position="83"/>
    </location>
</feature>
<dbReference type="RefSeq" id="WP_146464645.1">
    <property type="nucleotide sequence ID" value="NZ_VOGW01000050.1"/>
</dbReference>
<keyword evidence="2" id="KW-1133">Transmembrane helix</keyword>
<evidence type="ECO:0000256" key="2">
    <source>
        <dbReference type="SAM" id="Phobius"/>
    </source>
</evidence>
<proteinExistence type="predicted"/>
<evidence type="ECO:0000256" key="1">
    <source>
        <dbReference type="SAM" id="MobiDB-lite"/>
    </source>
</evidence>
<evidence type="ECO:0000256" key="3">
    <source>
        <dbReference type="SAM" id="SignalP"/>
    </source>
</evidence>
<feature type="signal peptide" evidence="3">
    <location>
        <begin position="1"/>
        <end position="19"/>
    </location>
</feature>
<evidence type="ECO:0000313" key="5">
    <source>
        <dbReference type="Proteomes" id="UP000320481"/>
    </source>
</evidence>
<dbReference type="EMBL" id="VOGW01000050">
    <property type="protein sequence ID" value="TWV53715.1"/>
    <property type="molecule type" value="Genomic_DNA"/>
</dbReference>
<feature type="transmembrane region" description="Helical" evidence="2">
    <location>
        <begin position="33"/>
        <end position="51"/>
    </location>
</feature>
<sequence length="123" mass="12532">MAVANVAVAALGSATYAVATGPLGANGPRLPAAGATFVVGASIAGLLLKGWPLTATRTAWRRTWLAVSATGIAVAAYAALHWLGLGTDRHRCDASKAVVQQTVDRAPPKTRMSATRTGPGARR</sequence>
<dbReference type="AlphaFoldDB" id="A0A5C6JWT3"/>
<feature type="chain" id="PRO_5039378474" evidence="3">
    <location>
        <begin position="20"/>
        <end position="123"/>
    </location>
</feature>
<keyword evidence="5" id="KW-1185">Reference proteome</keyword>
<feature type="region of interest" description="Disordered" evidence="1">
    <location>
        <begin position="102"/>
        <end position="123"/>
    </location>
</feature>
<gene>
    <name evidence="4" type="ORF">FRZ03_09025</name>
</gene>
<dbReference type="Proteomes" id="UP000320481">
    <property type="component" value="Unassembled WGS sequence"/>
</dbReference>
<keyword evidence="2" id="KW-0472">Membrane</keyword>